<name>A0ABP0T9U2_9BRYO</name>
<feature type="region of interest" description="Disordered" evidence="1">
    <location>
        <begin position="1"/>
        <end position="21"/>
    </location>
</feature>
<proteinExistence type="predicted"/>
<gene>
    <name evidence="2" type="ORF">CSSPTR1EN2_LOCUS924</name>
</gene>
<sequence length="73" mass="8303">MLSTPPAGEWNPLPTPQFMTPSATWRVQHSAYKRTRQKYNRGERERTPLLLPLPTRVKEAKEKGAAAAQRSSK</sequence>
<accession>A0ABP0T9U2</accession>
<dbReference type="Proteomes" id="UP001497512">
    <property type="component" value="Chromosome 1"/>
</dbReference>
<organism evidence="2 3">
    <name type="scientific">Sphagnum troendelagicum</name>
    <dbReference type="NCBI Taxonomy" id="128251"/>
    <lineage>
        <taxon>Eukaryota</taxon>
        <taxon>Viridiplantae</taxon>
        <taxon>Streptophyta</taxon>
        <taxon>Embryophyta</taxon>
        <taxon>Bryophyta</taxon>
        <taxon>Sphagnophytina</taxon>
        <taxon>Sphagnopsida</taxon>
        <taxon>Sphagnales</taxon>
        <taxon>Sphagnaceae</taxon>
        <taxon>Sphagnum</taxon>
    </lineage>
</organism>
<dbReference type="EMBL" id="OZ019893">
    <property type="protein sequence ID" value="CAK9190506.1"/>
    <property type="molecule type" value="Genomic_DNA"/>
</dbReference>
<evidence type="ECO:0000313" key="3">
    <source>
        <dbReference type="Proteomes" id="UP001497512"/>
    </source>
</evidence>
<protein>
    <submittedName>
        <fullName evidence="2">Uncharacterized protein</fullName>
    </submittedName>
</protein>
<evidence type="ECO:0000256" key="1">
    <source>
        <dbReference type="SAM" id="MobiDB-lite"/>
    </source>
</evidence>
<reference evidence="2 3" key="1">
    <citation type="submission" date="2024-02" db="EMBL/GenBank/DDBJ databases">
        <authorList>
            <consortium name="ELIXIR-Norway"/>
            <consortium name="Elixir Norway"/>
        </authorList>
    </citation>
    <scope>NUCLEOTIDE SEQUENCE [LARGE SCALE GENOMIC DNA]</scope>
</reference>
<keyword evidence="3" id="KW-1185">Reference proteome</keyword>
<evidence type="ECO:0000313" key="2">
    <source>
        <dbReference type="EMBL" id="CAK9190506.1"/>
    </source>
</evidence>